<proteinExistence type="predicted"/>
<dbReference type="EMBL" id="CAGA01000079">
    <property type="protein sequence ID" value="CCE34184.1"/>
    <property type="molecule type" value="Genomic_DNA"/>
</dbReference>
<accession>M1WIB4</accession>
<gene>
    <name evidence="1" type="ORF">CPUR_08116</name>
</gene>
<dbReference type="AlphaFoldDB" id="M1WIB4"/>
<evidence type="ECO:0000313" key="2">
    <source>
        <dbReference type="Proteomes" id="UP000016801"/>
    </source>
</evidence>
<dbReference type="VEuPathDB" id="FungiDB:CPUR_08116"/>
<evidence type="ECO:0000313" key="1">
    <source>
        <dbReference type="EMBL" id="CCE34184.1"/>
    </source>
</evidence>
<reference evidence="1 2" key="1">
    <citation type="journal article" date="2013" name="PLoS Genet.">
        <title>Plant-symbiotic fungi as chemical engineers: Multi-genome analysis of the Clavicipitaceae reveals dynamics of alkaloid loci.</title>
        <authorList>
            <person name="Schardl C.L."/>
            <person name="Young C.A."/>
            <person name="Hesse U."/>
            <person name="Amyotte S.G."/>
            <person name="Andreeva K."/>
            <person name="Calie P.J."/>
            <person name="Fleetwood D.J."/>
            <person name="Haws D.C."/>
            <person name="Moore N."/>
            <person name="Oeser B."/>
            <person name="Panaccione D.G."/>
            <person name="Schweri K.K."/>
            <person name="Voisey C.R."/>
            <person name="Farman M.L."/>
            <person name="Jaromczyk J.W."/>
            <person name="Roe B.A."/>
            <person name="O'Sullivan D.M."/>
            <person name="Scott B."/>
            <person name="Tudzynski P."/>
            <person name="An Z."/>
            <person name="Arnaoudova E.G."/>
            <person name="Bullock C.T."/>
            <person name="Charlton N.D."/>
            <person name="Chen L."/>
            <person name="Cox M."/>
            <person name="Dinkins R.D."/>
            <person name="Florea S."/>
            <person name="Glenn A.E."/>
            <person name="Gordon A."/>
            <person name="Gueldener U."/>
            <person name="Harris D.R."/>
            <person name="Hollin W."/>
            <person name="Jaromczyk J."/>
            <person name="Johnson R.D."/>
            <person name="Khan A.K."/>
            <person name="Leistner E."/>
            <person name="Leuchtmann A."/>
            <person name="Li C."/>
            <person name="Liu J."/>
            <person name="Liu J."/>
            <person name="Liu M."/>
            <person name="Mace W."/>
            <person name="Machado C."/>
            <person name="Nagabhyru P."/>
            <person name="Pan J."/>
            <person name="Schmid J."/>
            <person name="Sugawara K."/>
            <person name="Steiner U."/>
            <person name="Takach J.E."/>
            <person name="Tanaka E."/>
            <person name="Webb J.S."/>
            <person name="Wilson E.V."/>
            <person name="Wiseman J.L."/>
            <person name="Yoshida R."/>
            <person name="Zeng Z."/>
        </authorList>
    </citation>
    <scope>NUCLEOTIDE SEQUENCE [LARGE SCALE GENOMIC DNA]</scope>
    <source>
        <strain evidence="1 2">20.1</strain>
    </source>
</reference>
<dbReference type="Proteomes" id="UP000016801">
    <property type="component" value="Unassembled WGS sequence"/>
</dbReference>
<keyword evidence="2" id="KW-1185">Reference proteome</keyword>
<protein>
    <submittedName>
        <fullName evidence="1">Uncharacterized protein</fullName>
    </submittedName>
</protein>
<dbReference type="HOGENOM" id="CLU_3359615_0_0_1"/>
<organism evidence="1 2">
    <name type="scientific">Claviceps purpurea (strain 20.1)</name>
    <name type="common">Ergot fungus</name>
    <name type="synonym">Sphacelia segetum</name>
    <dbReference type="NCBI Taxonomy" id="1111077"/>
    <lineage>
        <taxon>Eukaryota</taxon>
        <taxon>Fungi</taxon>
        <taxon>Dikarya</taxon>
        <taxon>Ascomycota</taxon>
        <taxon>Pezizomycotina</taxon>
        <taxon>Sordariomycetes</taxon>
        <taxon>Hypocreomycetidae</taxon>
        <taxon>Hypocreales</taxon>
        <taxon>Clavicipitaceae</taxon>
        <taxon>Claviceps</taxon>
    </lineage>
</organism>
<name>M1WIB4_CLAP2</name>
<comment type="caution">
    <text evidence="1">The sequence shown here is derived from an EMBL/GenBank/DDBJ whole genome shotgun (WGS) entry which is preliminary data.</text>
</comment>
<sequence>MHTLYGDAVKQKLWYGTYVVIDIKSVTSYVDLNVTW</sequence>